<feature type="domain" description="AMP-dependent synthetase/ligase" evidence="6">
    <location>
        <begin position="9"/>
        <end position="355"/>
    </location>
</feature>
<comment type="similarity">
    <text evidence="5">Belongs to the ATP-dependent AMP-binding enzyme family. MenE subfamily.</text>
</comment>
<comment type="pathway">
    <text evidence="5">Quinol/quinone metabolism; 1,4-dihydroxy-2-naphthoate biosynthesis; 1,4-dihydroxy-2-naphthoate from chorismate: step 5/7.</text>
</comment>
<dbReference type="PROSITE" id="PS00455">
    <property type="entry name" value="AMP_BINDING"/>
    <property type="match status" value="1"/>
</dbReference>
<dbReference type="UniPathway" id="UPA01057">
    <property type="reaction ID" value="UER00166"/>
</dbReference>
<keyword evidence="2 5" id="KW-0436">Ligase</keyword>
<dbReference type="GO" id="GO:0008756">
    <property type="term" value="F:o-succinylbenzoate-CoA ligase activity"/>
    <property type="evidence" value="ECO:0007669"/>
    <property type="project" value="UniProtKB-UniRule"/>
</dbReference>
<evidence type="ECO:0000256" key="1">
    <source>
        <dbReference type="ARBA" id="ARBA00022428"/>
    </source>
</evidence>
<dbReference type="PATRIC" id="fig|1308866.3.peg.1355"/>
<dbReference type="eggNOG" id="COG0318">
    <property type="taxonomic scope" value="Bacteria"/>
</dbReference>
<dbReference type="RefSeq" id="WP_003467049.1">
    <property type="nucleotide sequence ID" value="NZ_APML01000022.1"/>
</dbReference>
<dbReference type="EMBL" id="APML01000022">
    <property type="protein sequence ID" value="ENH97122.1"/>
    <property type="molecule type" value="Genomic_DNA"/>
</dbReference>
<dbReference type="InterPro" id="IPR045851">
    <property type="entry name" value="AMP-bd_C_sf"/>
</dbReference>
<dbReference type="Gene3D" id="3.30.300.30">
    <property type="match status" value="1"/>
</dbReference>
<dbReference type="Gene3D" id="3.40.50.12780">
    <property type="entry name" value="N-terminal domain of ligase-like"/>
    <property type="match status" value="1"/>
</dbReference>
<dbReference type="InterPro" id="IPR025110">
    <property type="entry name" value="AMP-bd_C"/>
</dbReference>
<name>N4WLU7_9BACI</name>
<dbReference type="STRING" id="1308866.J416_06722"/>
<dbReference type="InterPro" id="IPR042099">
    <property type="entry name" value="ANL_N_sf"/>
</dbReference>
<dbReference type="AlphaFoldDB" id="N4WLU7"/>
<evidence type="ECO:0000259" key="6">
    <source>
        <dbReference type="Pfam" id="PF00501"/>
    </source>
</evidence>
<dbReference type="OrthoDB" id="9762242at2"/>
<dbReference type="PANTHER" id="PTHR43201:SF5">
    <property type="entry name" value="MEDIUM-CHAIN ACYL-COA LIGASE ACSF2, MITOCHONDRIAL"/>
    <property type="match status" value="1"/>
</dbReference>
<dbReference type="Pfam" id="PF00501">
    <property type="entry name" value="AMP-binding"/>
    <property type="match status" value="1"/>
</dbReference>
<dbReference type="GO" id="GO:0006631">
    <property type="term" value="P:fatty acid metabolic process"/>
    <property type="evidence" value="ECO:0007669"/>
    <property type="project" value="TreeGrafter"/>
</dbReference>
<dbReference type="GO" id="GO:0009234">
    <property type="term" value="P:menaquinone biosynthetic process"/>
    <property type="evidence" value="ECO:0007669"/>
    <property type="project" value="UniProtKB-UniRule"/>
</dbReference>
<dbReference type="UniPathway" id="UPA00079"/>
<evidence type="ECO:0000313" key="8">
    <source>
        <dbReference type="EMBL" id="ENH97122.1"/>
    </source>
</evidence>
<dbReference type="NCBIfam" id="TIGR01923">
    <property type="entry name" value="menE"/>
    <property type="match status" value="1"/>
</dbReference>
<evidence type="ECO:0000256" key="2">
    <source>
        <dbReference type="ARBA" id="ARBA00022598"/>
    </source>
</evidence>
<keyword evidence="3 5" id="KW-0547">Nucleotide-binding</keyword>
<dbReference type="Pfam" id="PF13193">
    <property type="entry name" value="AMP-binding_C"/>
    <property type="match status" value="1"/>
</dbReference>
<evidence type="ECO:0000256" key="5">
    <source>
        <dbReference type="HAMAP-Rule" id="MF_00731"/>
    </source>
</evidence>
<dbReference type="InterPro" id="IPR020845">
    <property type="entry name" value="AMP-binding_CS"/>
</dbReference>
<dbReference type="GO" id="GO:0005524">
    <property type="term" value="F:ATP binding"/>
    <property type="evidence" value="ECO:0007669"/>
    <property type="project" value="UniProtKB-KW"/>
</dbReference>
<keyword evidence="4 5" id="KW-0067">ATP-binding</keyword>
<keyword evidence="9" id="KW-1185">Reference proteome</keyword>
<dbReference type="FunFam" id="3.30.300.30:FF:000008">
    <property type="entry name" value="2,3-dihydroxybenzoate-AMP ligase"/>
    <property type="match status" value="1"/>
</dbReference>
<dbReference type="HAMAP" id="MF_00731">
    <property type="entry name" value="MenE"/>
    <property type="match status" value="1"/>
</dbReference>
<comment type="function">
    <text evidence="5">Converts 2-succinylbenzoate (OSB) to 2-succinylbenzoyl-CoA (OSB-CoA).</text>
</comment>
<organism evidence="8 9">
    <name type="scientific">Gracilibacillus halophilus YIM-C55.5</name>
    <dbReference type="NCBI Taxonomy" id="1308866"/>
    <lineage>
        <taxon>Bacteria</taxon>
        <taxon>Bacillati</taxon>
        <taxon>Bacillota</taxon>
        <taxon>Bacilli</taxon>
        <taxon>Bacillales</taxon>
        <taxon>Bacillaceae</taxon>
        <taxon>Gracilibacillus</taxon>
    </lineage>
</organism>
<feature type="domain" description="AMP-binding enzyme C-terminal" evidence="7">
    <location>
        <begin position="405"/>
        <end position="478"/>
    </location>
</feature>
<protein>
    <recommendedName>
        <fullName evidence="5">2-succinylbenzoate--CoA ligase</fullName>
        <ecNumber evidence="5">6.2.1.26</ecNumber>
    </recommendedName>
    <alternativeName>
        <fullName evidence="5">o-succinylbenzoyl-CoA synthetase</fullName>
        <shortName evidence="5">OSB-CoA synthetase</shortName>
    </alternativeName>
</protein>
<dbReference type="GO" id="GO:0031956">
    <property type="term" value="F:medium-chain fatty acid-CoA ligase activity"/>
    <property type="evidence" value="ECO:0007669"/>
    <property type="project" value="TreeGrafter"/>
</dbReference>
<comment type="catalytic activity">
    <reaction evidence="5">
        <text>2-succinylbenzoate + ATP + CoA = 2-succinylbenzoyl-CoA + AMP + diphosphate</text>
        <dbReference type="Rhea" id="RHEA:17009"/>
        <dbReference type="ChEBI" id="CHEBI:18325"/>
        <dbReference type="ChEBI" id="CHEBI:30616"/>
        <dbReference type="ChEBI" id="CHEBI:33019"/>
        <dbReference type="ChEBI" id="CHEBI:57287"/>
        <dbReference type="ChEBI" id="CHEBI:57364"/>
        <dbReference type="ChEBI" id="CHEBI:456215"/>
        <dbReference type="EC" id="6.2.1.26"/>
    </reaction>
</comment>
<evidence type="ECO:0000256" key="3">
    <source>
        <dbReference type="ARBA" id="ARBA00022741"/>
    </source>
</evidence>
<dbReference type="EC" id="6.2.1.26" evidence="5"/>
<keyword evidence="1 5" id="KW-0474">Menaquinone biosynthesis</keyword>
<accession>N4WLU7</accession>
<gene>
    <name evidence="5" type="primary">menE</name>
    <name evidence="8" type="ORF">J416_06722</name>
</gene>
<dbReference type="Proteomes" id="UP000012283">
    <property type="component" value="Unassembled WGS sequence"/>
</dbReference>
<proteinExistence type="inferred from homology"/>
<evidence type="ECO:0000259" key="7">
    <source>
        <dbReference type="Pfam" id="PF13193"/>
    </source>
</evidence>
<dbReference type="InterPro" id="IPR000873">
    <property type="entry name" value="AMP-dep_synth/lig_dom"/>
</dbReference>
<sequence>MSHIMEHWLEKRAHLSPHDTAIETVTGEVWTFRQLRDAACDLAKRVASIGPKETSHIGILSNNSVDMILHFFACTYLQCPAVFFNTRLSIAELKQQCDIADVEMLLTADQYHTIGKELADEKNLPHYTFREVKQCQPLSISVATDIDLDVVCSMMFTSGTTGIPKAVMHTFNNHWSSAISSALHLGLYSSDKWLACLPLFHIGGLSIVIKSVIYGMPIYLLETFDEKQVHDAIMYQQVTMISVVAVTCQRLLHVLGDQRYPDTFRCMLLGGGPAPKSLLEQAREKEVPIVQTYGMTETCSQIATLSASDALRKLGSAGKALFPASLQIWQDEKQQSTGQIGEIVVRGPMVTKGYYQRPDANQSVFQNGWLYTGDVGYVDDEGFLYVVDRRSDLIISGGENIYPAEVEDVLLQLSAINEAGVVGIKNQTWGEVPIAFVVLSETIDQETILSHCKKNLASFKVPKQIHFVDDLPRNATNKLQRHRLKEWGTKHQA</sequence>
<dbReference type="InterPro" id="IPR010192">
    <property type="entry name" value="MenE"/>
</dbReference>
<reference evidence="8 9" key="1">
    <citation type="submission" date="2013-03" db="EMBL/GenBank/DDBJ databases">
        <title>Draft genome sequence of Gracibacillus halophilus YIM-C55.5, a moderately halophilic and thermophilic organism from the Xiaochaidamu salt lake.</title>
        <authorList>
            <person name="Sugumar T."/>
            <person name="Polireddy D.R."/>
            <person name="Antony A."/>
            <person name="Madhava Y.R."/>
            <person name="Sivakumar N."/>
        </authorList>
    </citation>
    <scope>NUCLEOTIDE SEQUENCE [LARGE SCALE GENOMIC DNA]</scope>
    <source>
        <strain evidence="8 9">YIM-C55.5</strain>
    </source>
</reference>
<dbReference type="SUPFAM" id="SSF56801">
    <property type="entry name" value="Acetyl-CoA synthetase-like"/>
    <property type="match status" value="1"/>
</dbReference>
<dbReference type="PANTHER" id="PTHR43201">
    <property type="entry name" value="ACYL-COA SYNTHETASE"/>
    <property type="match status" value="1"/>
</dbReference>
<evidence type="ECO:0000256" key="4">
    <source>
        <dbReference type="ARBA" id="ARBA00022840"/>
    </source>
</evidence>
<dbReference type="NCBIfam" id="NF002966">
    <property type="entry name" value="PRK03640.1"/>
    <property type="match status" value="1"/>
</dbReference>
<comment type="caution">
    <text evidence="8">The sequence shown here is derived from an EMBL/GenBank/DDBJ whole genome shotgun (WGS) entry which is preliminary data.</text>
</comment>
<evidence type="ECO:0000313" key="9">
    <source>
        <dbReference type="Proteomes" id="UP000012283"/>
    </source>
</evidence>
<comment type="pathway">
    <text evidence="5">Quinol/quinone metabolism; menaquinone biosynthesis.</text>
</comment>